<organism evidence="2 3">
    <name type="scientific">Escherichia phage vB_EcoP_PAS59</name>
    <dbReference type="NCBI Taxonomy" id="3053873"/>
    <lineage>
        <taxon>Viruses</taxon>
        <taxon>Duplodnaviria</taxon>
        <taxon>Heunggongvirae</taxon>
        <taxon>Uroviricota</taxon>
        <taxon>Caudoviricetes</taxon>
        <taxon>Mktvariviridae</taxon>
        <taxon>Gordonclarkvirinae</taxon>
        <taxon>Suseptimavirus</taxon>
        <taxon>Suseptimavirus PAS59</taxon>
    </lineage>
</organism>
<protein>
    <recommendedName>
        <fullName evidence="4">Endonuclease VII</fullName>
    </recommendedName>
</protein>
<dbReference type="InterPro" id="IPR038563">
    <property type="entry name" value="Endonuclease_7_sf"/>
</dbReference>
<dbReference type="InterPro" id="IPR004211">
    <property type="entry name" value="Endonuclease_7"/>
</dbReference>
<evidence type="ECO:0008006" key="4">
    <source>
        <dbReference type="Google" id="ProtNLM"/>
    </source>
</evidence>
<keyword evidence="3" id="KW-1185">Reference proteome</keyword>
<dbReference type="Gene3D" id="3.40.1800.10">
    <property type="entry name" value="His-Me finger endonucleases"/>
    <property type="match status" value="1"/>
</dbReference>
<dbReference type="Proteomes" id="UP001182149">
    <property type="component" value="Segment"/>
</dbReference>
<evidence type="ECO:0000256" key="1">
    <source>
        <dbReference type="SAM" id="MobiDB-lite"/>
    </source>
</evidence>
<dbReference type="EMBL" id="OQ921332">
    <property type="protein sequence ID" value="WMX18936.1"/>
    <property type="molecule type" value="Genomic_DNA"/>
</dbReference>
<reference evidence="2 3" key="1">
    <citation type="submission" date="2023-05" db="EMBL/GenBank/DDBJ databases">
        <title>Complete genome sequence of three non-O157 smooth Escherichia coli infecting phages.</title>
        <authorList>
            <person name="Pas C."/>
            <person name="Briers Y."/>
            <person name="Fieseler L."/>
        </authorList>
    </citation>
    <scope>NUCLEOTIDE SEQUENCE [LARGE SCALE GENOMIC DNA]</scope>
</reference>
<evidence type="ECO:0000313" key="3">
    <source>
        <dbReference type="Proteomes" id="UP001182149"/>
    </source>
</evidence>
<evidence type="ECO:0000313" key="2">
    <source>
        <dbReference type="EMBL" id="WMX18936.1"/>
    </source>
</evidence>
<dbReference type="Pfam" id="PF02945">
    <property type="entry name" value="Endonuclease_7"/>
    <property type="match status" value="1"/>
</dbReference>
<name>A0AA51Z051_9CAUD</name>
<dbReference type="InterPro" id="IPR044925">
    <property type="entry name" value="His-Me_finger_sf"/>
</dbReference>
<sequence>MEEYSESTIAAARKKGYRDVSKYLASRQREKEKRKLKSSGLETTSPSYYKKLYGEPVENITDRNLRRLYGITLAEYDALFEKQEGLCAICGQPETATLKGVVKRLAVDHCHEGLHIRGLLCSSCNTGLGLFKDSPENLENAIKYLRGGK</sequence>
<accession>A0AA51Z051</accession>
<dbReference type="SUPFAM" id="SSF54060">
    <property type="entry name" value="His-Me finger endonucleases"/>
    <property type="match status" value="1"/>
</dbReference>
<feature type="region of interest" description="Disordered" evidence="1">
    <location>
        <begin position="25"/>
        <end position="44"/>
    </location>
</feature>
<proteinExistence type="predicted"/>